<name>A0AAW1QJ31_9CHLO</name>
<gene>
    <name evidence="1" type="ORF">WJX81_002199</name>
</gene>
<keyword evidence="2" id="KW-1185">Reference proteome</keyword>
<dbReference type="EMBL" id="JALJOU010000101">
    <property type="protein sequence ID" value="KAK9821456.1"/>
    <property type="molecule type" value="Genomic_DNA"/>
</dbReference>
<evidence type="ECO:0000313" key="1">
    <source>
        <dbReference type="EMBL" id="KAK9821456.1"/>
    </source>
</evidence>
<dbReference type="Proteomes" id="UP001445335">
    <property type="component" value="Unassembled WGS sequence"/>
</dbReference>
<dbReference type="AlphaFoldDB" id="A0AAW1QJ31"/>
<comment type="caution">
    <text evidence="1">The sequence shown here is derived from an EMBL/GenBank/DDBJ whole genome shotgun (WGS) entry which is preliminary data.</text>
</comment>
<proteinExistence type="predicted"/>
<evidence type="ECO:0000313" key="2">
    <source>
        <dbReference type="Proteomes" id="UP001445335"/>
    </source>
</evidence>
<sequence>MGAILLESIKLNQTEAVLRSFGEAVAAVNSSDPGSAGKYQQLGKVAAYTTWLADPDAVNSTFDGTVRPPAVQRSDIIKFPDTPLVNVSQELYGTGIPQVFFAALISSTPSCWNVGSSFGPNTFSTVDGYILRCGGRIGPVLAAYVRELGKLVPGSGFSTSLFEVQDALEPLLDLKDSASPRILNRALQVYGSGNGTINALYDTPFQA</sequence>
<organism evidence="1 2">
    <name type="scientific">Elliptochloris bilobata</name>
    <dbReference type="NCBI Taxonomy" id="381761"/>
    <lineage>
        <taxon>Eukaryota</taxon>
        <taxon>Viridiplantae</taxon>
        <taxon>Chlorophyta</taxon>
        <taxon>core chlorophytes</taxon>
        <taxon>Trebouxiophyceae</taxon>
        <taxon>Trebouxiophyceae incertae sedis</taxon>
        <taxon>Elliptochloris clade</taxon>
        <taxon>Elliptochloris</taxon>
    </lineage>
</organism>
<accession>A0AAW1QJ31</accession>
<reference evidence="1 2" key="1">
    <citation type="journal article" date="2024" name="Nat. Commun.">
        <title>Phylogenomics reveals the evolutionary origins of lichenization in chlorophyte algae.</title>
        <authorList>
            <person name="Puginier C."/>
            <person name="Libourel C."/>
            <person name="Otte J."/>
            <person name="Skaloud P."/>
            <person name="Haon M."/>
            <person name="Grisel S."/>
            <person name="Petersen M."/>
            <person name="Berrin J.G."/>
            <person name="Delaux P.M."/>
            <person name="Dal Grande F."/>
            <person name="Keller J."/>
        </authorList>
    </citation>
    <scope>NUCLEOTIDE SEQUENCE [LARGE SCALE GENOMIC DNA]</scope>
    <source>
        <strain evidence="1 2">SAG 245.80</strain>
    </source>
</reference>
<protein>
    <submittedName>
        <fullName evidence="1">Uncharacterized protein</fullName>
    </submittedName>
</protein>